<dbReference type="Gene3D" id="3.30.530.20">
    <property type="match status" value="1"/>
</dbReference>
<comment type="caution">
    <text evidence="8">The sequence shown here is derived from an EMBL/GenBank/DDBJ whole genome shotgun (WGS) entry which is preliminary data.</text>
</comment>
<evidence type="ECO:0000256" key="1">
    <source>
        <dbReference type="ARBA" id="ARBA00023015"/>
    </source>
</evidence>
<dbReference type="PANTHER" id="PTHR45654:SF48">
    <property type="entry name" value="START DOMAIN-CONTAINING PROTEIN"/>
    <property type="match status" value="1"/>
</dbReference>
<dbReference type="AlphaFoldDB" id="A0AA88AG58"/>
<evidence type="ECO:0000256" key="2">
    <source>
        <dbReference type="ARBA" id="ARBA00023125"/>
    </source>
</evidence>
<feature type="compositionally biased region" description="Basic and acidic residues" evidence="6">
    <location>
        <begin position="182"/>
        <end position="193"/>
    </location>
</feature>
<feature type="compositionally biased region" description="Polar residues" evidence="6">
    <location>
        <begin position="162"/>
        <end position="172"/>
    </location>
</feature>
<dbReference type="Pfam" id="PF01852">
    <property type="entry name" value="START"/>
    <property type="match status" value="1"/>
</dbReference>
<evidence type="ECO:0000259" key="7">
    <source>
        <dbReference type="PROSITE" id="PS50848"/>
    </source>
</evidence>
<dbReference type="CDD" id="cd08875">
    <property type="entry name" value="START_ArGLABRA2_like"/>
    <property type="match status" value="1"/>
</dbReference>
<keyword evidence="3" id="KW-0371">Homeobox</keyword>
<name>A0AA88AG58_FICCA</name>
<dbReference type="GO" id="GO:0008289">
    <property type="term" value="F:lipid binding"/>
    <property type="evidence" value="ECO:0007669"/>
    <property type="project" value="InterPro"/>
</dbReference>
<keyword evidence="1" id="KW-0805">Transcription regulation</keyword>
<dbReference type="Pfam" id="PF25797">
    <property type="entry name" value="PDF2_C"/>
    <property type="match status" value="1"/>
</dbReference>
<gene>
    <name evidence="8" type="ORF">TIFTF001_020667</name>
</gene>
<dbReference type="InterPro" id="IPR023393">
    <property type="entry name" value="START-like_dom_sf"/>
</dbReference>
<feature type="region of interest" description="Disordered" evidence="6">
    <location>
        <begin position="159"/>
        <end position="193"/>
    </location>
</feature>
<feature type="domain" description="START" evidence="7">
    <location>
        <begin position="88"/>
        <end position="359"/>
    </location>
</feature>
<dbReference type="InterPro" id="IPR042160">
    <property type="entry name" value="HD-Zip_IV"/>
</dbReference>
<dbReference type="PROSITE" id="PS50848">
    <property type="entry name" value="START"/>
    <property type="match status" value="1"/>
</dbReference>
<evidence type="ECO:0000313" key="8">
    <source>
        <dbReference type="EMBL" id="GMN51515.1"/>
    </source>
</evidence>
<dbReference type="GO" id="GO:0003677">
    <property type="term" value="F:DNA binding"/>
    <property type="evidence" value="ECO:0007669"/>
    <property type="project" value="UniProtKB-KW"/>
</dbReference>
<proteinExistence type="predicted"/>
<evidence type="ECO:0000256" key="6">
    <source>
        <dbReference type="SAM" id="MobiDB-lite"/>
    </source>
</evidence>
<keyword evidence="2" id="KW-0238">DNA-binding</keyword>
<dbReference type="SUPFAM" id="SSF55961">
    <property type="entry name" value="Bet v1-like"/>
    <property type="match status" value="2"/>
</dbReference>
<keyword evidence="5" id="KW-0539">Nucleus</keyword>
<sequence length="599" mass="66119">MNICLNEWLGTTNATEGVLFLQIATIRPHNNAGFLSSSPAIPQSFNQQSYGVQTWDSHNGSSSIDVGNNKNNTPHRATDLFIAVSLCAEENKRKIIDLASEAMNELKKVAMEEPPLWSIDLDKDIEMLNNIEYMKEIANAKTAIAEILRLIKVKDYTPLPSSPRSNKASNDVLSEAPSQDDDLLHTEGTRETGHVGVKPTKLVELLMDSKQWSQVFSKIVSRAKVLRVLASTGILQQNYEGTVQVMGAEFYGPTPQIPTREIYFARYCKRFCQSMWGVVDVSLETLFQFPSAKRIEKRPSGCLITEMPDGGSKVIWVEHVQVDDGFVHKIFEPIVNSGFAFSAKRWFSILAQHCALMAPCTPIVDGEPGIRSILNLSERMMGSFVSEINAYATNEWKELPVPKANGDSTLMMTKTNKDDPGMPTATTVVFASSALLPATPKQVFDFLSSENSRSEWDILSQGHYHQEIARITTSQYPGNHLSIFQVNSTPDNIEAMYLQRCYTDSAASYVVFAPLDITTVSSVLSGENSDFVRILPCGFVILPDVSKMRGGIASGSLLTLALHIVDDVTAAGQRIAPDSIDLMYRIITDAVSKIKDAMA</sequence>
<dbReference type="EMBL" id="BTGU01000038">
    <property type="protein sequence ID" value="GMN51515.1"/>
    <property type="molecule type" value="Genomic_DNA"/>
</dbReference>
<organism evidence="8 9">
    <name type="scientific">Ficus carica</name>
    <name type="common">Common fig</name>
    <dbReference type="NCBI Taxonomy" id="3494"/>
    <lineage>
        <taxon>Eukaryota</taxon>
        <taxon>Viridiplantae</taxon>
        <taxon>Streptophyta</taxon>
        <taxon>Embryophyta</taxon>
        <taxon>Tracheophyta</taxon>
        <taxon>Spermatophyta</taxon>
        <taxon>Magnoliopsida</taxon>
        <taxon>eudicotyledons</taxon>
        <taxon>Gunneridae</taxon>
        <taxon>Pentapetalae</taxon>
        <taxon>rosids</taxon>
        <taxon>fabids</taxon>
        <taxon>Rosales</taxon>
        <taxon>Moraceae</taxon>
        <taxon>Ficeae</taxon>
        <taxon>Ficus</taxon>
    </lineage>
</organism>
<dbReference type="PANTHER" id="PTHR45654">
    <property type="entry name" value="HOMEOBOX-LEUCINE ZIPPER PROTEIN MERISTEM L1"/>
    <property type="match status" value="1"/>
</dbReference>
<reference evidence="8" key="1">
    <citation type="submission" date="2023-07" db="EMBL/GenBank/DDBJ databases">
        <title>draft genome sequence of fig (Ficus carica).</title>
        <authorList>
            <person name="Takahashi T."/>
            <person name="Nishimura K."/>
        </authorList>
    </citation>
    <scope>NUCLEOTIDE SEQUENCE</scope>
</reference>
<dbReference type="InterPro" id="IPR057993">
    <property type="entry name" value="HD-Zip_IV_C"/>
</dbReference>
<accession>A0AA88AG58</accession>
<evidence type="ECO:0000256" key="3">
    <source>
        <dbReference type="ARBA" id="ARBA00023155"/>
    </source>
</evidence>
<evidence type="ECO:0000256" key="4">
    <source>
        <dbReference type="ARBA" id="ARBA00023163"/>
    </source>
</evidence>
<dbReference type="Proteomes" id="UP001187192">
    <property type="component" value="Unassembled WGS sequence"/>
</dbReference>
<protein>
    <recommendedName>
        <fullName evidence="7">START domain-containing protein</fullName>
    </recommendedName>
</protein>
<evidence type="ECO:0000256" key="5">
    <source>
        <dbReference type="ARBA" id="ARBA00023242"/>
    </source>
</evidence>
<keyword evidence="4" id="KW-0804">Transcription</keyword>
<dbReference type="InterPro" id="IPR002913">
    <property type="entry name" value="START_lipid-bd_dom"/>
</dbReference>
<keyword evidence="9" id="KW-1185">Reference proteome</keyword>
<evidence type="ECO:0000313" key="9">
    <source>
        <dbReference type="Proteomes" id="UP001187192"/>
    </source>
</evidence>
<dbReference type="SMART" id="SM00234">
    <property type="entry name" value="START"/>
    <property type="match status" value="1"/>
</dbReference>